<evidence type="ECO:0000256" key="3">
    <source>
        <dbReference type="ARBA" id="ARBA00022777"/>
    </source>
</evidence>
<keyword evidence="3 8" id="KW-0418">Kinase</keyword>
<evidence type="ECO:0000256" key="5">
    <source>
        <dbReference type="ARBA" id="ARBA00037982"/>
    </source>
</evidence>
<dbReference type="InterPro" id="IPR017441">
    <property type="entry name" value="Protein_kinase_ATP_BS"/>
</dbReference>
<comment type="similarity">
    <text evidence="5">Belongs to the protein kinase superfamily. Ser/Thr protein kinase family. GCN2 subfamily.</text>
</comment>
<feature type="transmembrane region" description="Helical" evidence="6">
    <location>
        <begin position="105"/>
        <end position="124"/>
    </location>
</feature>
<dbReference type="GO" id="GO:0005524">
    <property type="term" value="F:ATP binding"/>
    <property type="evidence" value="ECO:0007669"/>
    <property type="project" value="UniProtKB-KW"/>
</dbReference>
<sequence>MNRELLATSIIASGGVVLVFIFNQSFLISNFLLILGLVFSYFASINRYITPVGFILSLVPLVFTKISLIYLISGLSLGLISLVIPWIWELIIIIIYGVSLLFPSVIFISSQVFQIAIFSSLGFANIRASTGKGYPAIVKVIGLPNMPWYTEVNGVLRQINSNILRDKSKIELRLCPQFLSGYYYIPESVTVTAKQGEKKIVKFSQSNTVSPDKFPHCFGYFYAKGLPSNISWSVIVNNVEYSSQTNSVIIVPMFNILEAIWNVKDIVVGNVIFKPITYTGIIKRGNSVTIEYTSYVTQVVQQTKPILPPLNKWDPNLWVGKDLYGYKIVSVIGIGGNGYVLKAEKDNVYYAIKVFSLFSSNNAQITLSTVTNFDQMFKESETLKSLSQNPKFVRIYGFYIDSNNIKSILKGNVEAYYNYPPTIVMEYMEGGTADQLMTNQNVIYSNYWPLIVKEIVKEIAYALESLHSNGFVHLDVKPENIFFSRNLGKYPEEVYRNIMGSVKLGDLGSSVRKGERFSQATPSYCPPEQIEAVIVGKGADPKMDIFALGMTAYTLLSLRKNNPIADHLNKAIDFYLSGNVGEAYKLIQTSKQILASWRPTLPPNTPNELANVVFRSLSVNPDNRPSASEIANMLK</sequence>
<dbReference type="InterPro" id="IPR000719">
    <property type="entry name" value="Prot_kinase_dom"/>
</dbReference>
<dbReference type="GeneID" id="92354659"/>
<gene>
    <name evidence="8" type="ORF">SJAV_17060</name>
</gene>
<evidence type="ECO:0000256" key="1">
    <source>
        <dbReference type="ARBA" id="ARBA00022679"/>
    </source>
</evidence>
<evidence type="ECO:0000256" key="4">
    <source>
        <dbReference type="ARBA" id="ARBA00022840"/>
    </source>
</evidence>
<reference evidence="8" key="1">
    <citation type="submission" date="2024-03" db="EMBL/GenBank/DDBJ databases">
        <title>Complete genome sequence of Sulfurisphaera javensis strain KD-1.</title>
        <authorList>
            <person name="Sakai H."/>
            <person name="Nur N."/>
            <person name="Suwanto A."/>
            <person name="Kurosawa N."/>
        </authorList>
    </citation>
    <scope>NUCLEOTIDE SEQUENCE</scope>
    <source>
        <strain evidence="8">KD-1</strain>
    </source>
</reference>
<evidence type="ECO:0000313" key="8">
    <source>
        <dbReference type="EMBL" id="BFH73762.1"/>
    </source>
</evidence>
<dbReference type="InterPro" id="IPR008271">
    <property type="entry name" value="Ser/Thr_kinase_AS"/>
</dbReference>
<dbReference type="InterPro" id="IPR011009">
    <property type="entry name" value="Kinase-like_dom_sf"/>
</dbReference>
<dbReference type="AlphaFoldDB" id="A0AAT9GT13"/>
<feature type="transmembrane region" description="Helical" evidence="6">
    <location>
        <begin position="5"/>
        <end position="22"/>
    </location>
</feature>
<evidence type="ECO:0000256" key="2">
    <source>
        <dbReference type="ARBA" id="ARBA00022741"/>
    </source>
</evidence>
<keyword evidence="6" id="KW-0472">Membrane</keyword>
<protein>
    <submittedName>
        <fullName evidence="8">Serine/threonine-protein kinase</fullName>
    </submittedName>
</protein>
<accession>A0AAT9GT13</accession>
<name>A0AAT9GT13_9CREN</name>
<dbReference type="GO" id="GO:0005737">
    <property type="term" value="C:cytoplasm"/>
    <property type="evidence" value="ECO:0007669"/>
    <property type="project" value="TreeGrafter"/>
</dbReference>
<dbReference type="RefSeq" id="WP_369609328.1">
    <property type="nucleotide sequence ID" value="NZ_AP031322.1"/>
</dbReference>
<dbReference type="GO" id="GO:0004672">
    <property type="term" value="F:protein kinase activity"/>
    <property type="evidence" value="ECO:0007669"/>
    <property type="project" value="InterPro"/>
</dbReference>
<dbReference type="SMART" id="SM00220">
    <property type="entry name" value="S_TKc"/>
    <property type="match status" value="1"/>
</dbReference>
<dbReference type="PROSITE" id="PS50011">
    <property type="entry name" value="PROTEIN_KINASE_DOM"/>
    <property type="match status" value="1"/>
</dbReference>
<keyword evidence="1" id="KW-0808">Transferase</keyword>
<dbReference type="PANTHER" id="PTHR11042">
    <property type="entry name" value="EUKARYOTIC TRANSLATION INITIATION FACTOR 2-ALPHA KINASE EIF2-ALPHA KINASE -RELATED"/>
    <property type="match status" value="1"/>
</dbReference>
<dbReference type="InterPro" id="IPR050339">
    <property type="entry name" value="CC_SR_Kinase"/>
</dbReference>
<dbReference type="Gene3D" id="1.10.510.10">
    <property type="entry name" value="Transferase(Phosphotransferase) domain 1"/>
    <property type="match status" value="1"/>
</dbReference>
<evidence type="ECO:0000256" key="6">
    <source>
        <dbReference type="SAM" id="Phobius"/>
    </source>
</evidence>
<dbReference type="SUPFAM" id="SSF56112">
    <property type="entry name" value="Protein kinase-like (PK-like)"/>
    <property type="match status" value="1"/>
</dbReference>
<dbReference type="KEGG" id="sjv:SJAV_17060"/>
<dbReference type="EMBL" id="AP031322">
    <property type="protein sequence ID" value="BFH73762.1"/>
    <property type="molecule type" value="Genomic_DNA"/>
</dbReference>
<dbReference type="Gene3D" id="3.30.200.20">
    <property type="entry name" value="Phosphorylase Kinase, domain 1"/>
    <property type="match status" value="1"/>
</dbReference>
<keyword evidence="6" id="KW-1133">Transmembrane helix</keyword>
<proteinExistence type="inferred from homology"/>
<evidence type="ECO:0000259" key="7">
    <source>
        <dbReference type="PROSITE" id="PS50011"/>
    </source>
</evidence>
<keyword evidence="6" id="KW-0812">Transmembrane</keyword>
<feature type="transmembrane region" description="Helical" evidence="6">
    <location>
        <begin position="28"/>
        <end position="45"/>
    </location>
</feature>
<dbReference type="PROSITE" id="PS00107">
    <property type="entry name" value="PROTEIN_KINASE_ATP"/>
    <property type="match status" value="1"/>
</dbReference>
<dbReference type="CDD" id="cd14014">
    <property type="entry name" value="STKc_PknB_like"/>
    <property type="match status" value="1"/>
</dbReference>
<dbReference type="PROSITE" id="PS00108">
    <property type="entry name" value="PROTEIN_KINASE_ST"/>
    <property type="match status" value="1"/>
</dbReference>
<organism evidence="8">
    <name type="scientific">Sulfurisphaera javensis</name>
    <dbReference type="NCBI Taxonomy" id="2049879"/>
    <lineage>
        <taxon>Archaea</taxon>
        <taxon>Thermoproteota</taxon>
        <taxon>Thermoprotei</taxon>
        <taxon>Sulfolobales</taxon>
        <taxon>Sulfolobaceae</taxon>
        <taxon>Sulfurisphaera</taxon>
    </lineage>
</organism>
<keyword evidence="4" id="KW-0067">ATP-binding</keyword>
<feature type="domain" description="Protein kinase" evidence="7">
    <location>
        <begin position="326"/>
        <end position="635"/>
    </location>
</feature>
<dbReference type="Pfam" id="PF00069">
    <property type="entry name" value="Pkinase"/>
    <property type="match status" value="1"/>
</dbReference>
<keyword evidence="2" id="KW-0547">Nucleotide-binding</keyword>